<proteinExistence type="predicted"/>
<dbReference type="InterPro" id="IPR041667">
    <property type="entry name" value="Cupin_8"/>
</dbReference>
<dbReference type="EMBL" id="JAEVLS010000004">
    <property type="protein sequence ID" value="MBM0106634.1"/>
    <property type="molecule type" value="Genomic_DNA"/>
</dbReference>
<dbReference type="PANTHER" id="PTHR12461">
    <property type="entry name" value="HYPOXIA-INDUCIBLE FACTOR 1 ALPHA INHIBITOR-RELATED"/>
    <property type="match status" value="1"/>
</dbReference>
<keyword evidence="3" id="KW-1185">Reference proteome</keyword>
<dbReference type="SMART" id="SM00558">
    <property type="entry name" value="JmjC"/>
    <property type="match status" value="1"/>
</dbReference>
<sequence>MAAIPREIAAHDLTEPNTFLREVAEPCRPVVIRGLVRSWPIVLAATRSAAHFKDYLAKFDKGAQAEVFVGAPHIEGRYYYSDDLSGFNFSRERMSFSSALEQIVATAGGPGKPSMYMGSLPTGLYLPGFAAENSLSLLKDEVEPRIWIGHASIVSAHYDTMDNIACVVAGTRRFTLYAPETIDRLYISPIDHTMAGQPVSLAASAPPDDERYPRFREVRDQALVAELHAGDAIYVPKLWWHQVEATSSLNALVNYWWDAFRAGPDAPAAALLLSLITICERPPAERQAWKAFFDHFVFRTNGHPLAHLPASQHGVLGPLKPDNYQKICASVMQMLRGV</sequence>
<reference evidence="2 3" key="1">
    <citation type="journal article" date="2021" name="Int. J. Syst. Evol. Microbiol.">
        <title>Steroidobacter gossypii sp. nov., isolated from soil of cotton cropping field.</title>
        <authorList>
            <person name="Huang R."/>
            <person name="Yang S."/>
            <person name="Zhen C."/>
            <person name="Liu W."/>
        </authorList>
    </citation>
    <scope>NUCLEOTIDE SEQUENCE [LARGE SCALE GENOMIC DNA]</scope>
    <source>
        <strain evidence="2 3">S1-65</strain>
    </source>
</reference>
<evidence type="ECO:0000259" key="1">
    <source>
        <dbReference type="PROSITE" id="PS51184"/>
    </source>
</evidence>
<evidence type="ECO:0000313" key="3">
    <source>
        <dbReference type="Proteomes" id="UP000661077"/>
    </source>
</evidence>
<comment type="caution">
    <text evidence="2">The sequence shown here is derived from an EMBL/GenBank/DDBJ whole genome shotgun (WGS) entry which is preliminary data.</text>
</comment>
<evidence type="ECO:0000313" key="2">
    <source>
        <dbReference type="EMBL" id="MBM0106634.1"/>
    </source>
</evidence>
<accession>A0ABS1X0A0</accession>
<protein>
    <submittedName>
        <fullName evidence="2">Cupin-like domain-containing protein</fullName>
    </submittedName>
</protein>
<organism evidence="2 3">
    <name type="scientific">Steroidobacter gossypii</name>
    <dbReference type="NCBI Taxonomy" id="2805490"/>
    <lineage>
        <taxon>Bacteria</taxon>
        <taxon>Pseudomonadati</taxon>
        <taxon>Pseudomonadota</taxon>
        <taxon>Gammaproteobacteria</taxon>
        <taxon>Steroidobacterales</taxon>
        <taxon>Steroidobacteraceae</taxon>
        <taxon>Steroidobacter</taxon>
    </lineage>
</organism>
<feature type="domain" description="JmjC" evidence="1">
    <location>
        <begin position="109"/>
        <end position="272"/>
    </location>
</feature>
<dbReference type="PROSITE" id="PS51184">
    <property type="entry name" value="JMJC"/>
    <property type="match status" value="1"/>
</dbReference>
<dbReference type="InterPro" id="IPR003347">
    <property type="entry name" value="JmjC_dom"/>
</dbReference>
<gene>
    <name evidence="2" type="ORF">JM946_18035</name>
</gene>
<dbReference type="Pfam" id="PF13621">
    <property type="entry name" value="Cupin_8"/>
    <property type="match status" value="1"/>
</dbReference>
<dbReference type="Proteomes" id="UP000661077">
    <property type="component" value="Unassembled WGS sequence"/>
</dbReference>
<dbReference type="RefSeq" id="WP_203168750.1">
    <property type="nucleotide sequence ID" value="NZ_JAEVLS010000004.1"/>
</dbReference>
<dbReference type="Gene3D" id="2.60.120.10">
    <property type="entry name" value="Jelly Rolls"/>
    <property type="match status" value="1"/>
</dbReference>
<dbReference type="SUPFAM" id="SSF51197">
    <property type="entry name" value="Clavaminate synthase-like"/>
    <property type="match status" value="1"/>
</dbReference>
<dbReference type="PANTHER" id="PTHR12461:SF105">
    <property type="entry name" value="HYPOXIA-INDUCIBLE FACTOR 1-ALPHA INHIBITOR"/>
    <property type="match status" value="1"/>
</dbReference>
<dbReference type="InterPro" id="IPR014710">
    <property type="entry name" value="RmlC-like_jellyroll"/>
</dbReference>
<name>A0ABS1X0A0_9GAMM</name>